<dbReference type="Proteomes" id="UP000217790">
    <property type="component" value="Unassembled WGS sequence"/>
</dbReference>
<keyword evidence="4" id="KW-0472">Membrane</keyword>
<dbReference type="Pfam" id="PF00085">
    <property type="entry name" value="Thioredoxin"/>
    <property type="match status" value="2"/>
</dbReference>
<evidence type="ECO:0000256" key="2">
    <source>
        <dbReference type="ARBA" id="ARBA00022729"/>
    </source>
</evidence>
<organism evidence="6 7">
    <name type="scientific">Armillaria gallica</name>
    <name type="common">Bulbous honey fungus</name>
    <name type="synonym">Armillaria bulbosa</name>
    <dbReference type="NCBI Taxonomy" id="47427"/>
    <lineage>
        <taxon>Eukaryota</taxon>
        <taxon>Fungi</taxon>
        <taxon>Dikarya</taxon>
        <taxon>Basidiomycota</taxon>
        <taxon>Agaricomycotina</taxon>
        <taxon>Agaricomycetes</taxon>
        <taxon>Agaricomycetidae</taxon>
        <taxon>Agaricales</taxon>
        <taxon>Marasmiineae</taxon>
        <taxon>Physalacriaceae</taxon>
        <taxon>Armillaria</taxon>
    </lineage>
</organism>
<dbReference type="PANTHER" id="PTHR45672:SF3">
    <property type="entry name" value="THIOREDOXIN DOMAIN-CONTAINING PROTEIN 5"/>
    <property type="match status" value="1"/>
</dbReference>
<dbReference type="AlphaFoldDB" id="A0A2H3EFR8"/>
<dbReference type="Gene3D" id="3.40.30.10">
    <property type="entry name" value="Glutaredoxin"/>
    <property type="match status" value="3"/>
</dbReference>
<evidence type="ECO:0000256" key="1">
    <source>
        <dbReference type="ARBA" id="ARBA00006347"/>
    </source>
</evidence>
<dbReference type="OrthoDB" id="72053at2759"/>
<feature type="region of interest" description="Disordered" evidence="3">
    <location>
        <begin position="188"/>
        <end position="209"/>
    </location>
</feature>
<dbReference type="FunCoup" id="A0A2H3EFR8">
    <property type="interactions" value="321"/>
</dbReference>
<dbReference type="PROSITE" id="PS00194">
    <property type="entry name" value="THIOREDOXIN_1"/>
    <property type="match status" value="2"/>
</dbReference>
<dbReference type="EMBL" id="KZ293645">
    <property type="protein sequence ID" value="PBL01809.1"/>
    <property type="molecule type" value="Genomic_DNA"/>
</dbReference>
<feature type="domain" description="Thioredoxin" evidence="5">
    <location>
        <begin position="194"/>
        <end position="315"/>
    </location>
</feature>
<evidence type="ECO:0000256" key="3">
    <source>
        <dbReference type="SAM" id="MobiDB-lite"/>
    </source>
</evidence>
<evidence type="ECO:0000259" key="5">
    <source>
        <dbReference type="PROSITE" id="PS51352"/>
    </source>
</evidence>
<dbReference type="InterPro" id="IPR051063">
    <property type="entry name" value="PDI"/>
</dbReference>
<keyword evidence="2" id="KW-0732">Signal</keyword>
<comment type="similarity">
    <text evidence="1">Belongs to the protein disulfide isomerase family.</text>
</comment>
<reference evidence="7" key="1">
    <citation type="journal article" date="2017" name="Nat. Ecol. Evol.">
        <title>Genome expansion and lineage-specific genetic innovations in the forest pathogenic fungi Armillaria.</title>
        <authorList>
            <person name="Sipos G."/>
            <person name="Prasanna A.N."/>
            <person name="Walter M.C."/>
            <person name="O'Connor E."/>
            <person name="Balint B."/>
            <person name="Krizsan K."/>
            <person name="Kiss B."/>
            <person name="Hess J."/>
            <person name="Varga T."/>
            <person name="Slot J."/>
            <person name="Riley R."/>
            <person name="Boka B."/>
            <person name="Rigling D."/>
            <person name="Barry K."/>
            <person name="Lee J."/>
            <person name="Mihaltcheva S."/>
            <person name="LaButti K."/>
            <person name="Lipzen A."/>
            <person name="Waldron R."/>
            <person name="Moloney N.M."/>
            <person name="Sperisen C."/>
            <person name="Kredics L."/>
            <person name="Vagvoelgyi C."/>
            <person name="Patrignani A."/>
            <person name="Fitzpatrick D."/>
            <person name="Nagy I."/>
            <person name="Doyle S."/>
            <person name="Anderson J.B."/>
            <person name="Grigoriev I.V."/>
            <person name="Gueldener U."/>
            <person name="Muensterkoetter M."/>
            <person name="Nagy L.G."/>
        </authorList>
    </citation>
    <scope>NUCLEOTIDE SEQUENCE [LARGE SCALE GENOMIC DNA]</scope>
    <source>
        <strain evidence="7">Ar21-2</strain>
    </source>
</reference>
<dbReference type="CDD" id="cd02961">
    <property type="entry name" value="PDI_a_family"/>
    <property type="match status" value="1"/>
</dbReference>
<dbReference type="STRING" id="47427.A0A2H3EFR8"/>
<proteinExistence type="inferred from homology"/>
<dbReference type="PROSITE" id="PS51352">
    <property type="entry name" value="THIOREDOXIN_2"/>
    <property type="match status" value="2"/>
</dbReference>
<dbReference type="GO" id="GO:0005783">
    <property type="term" value="C:endoplasmic reticulum"/>
    <property type="evidence" value="ECO:0007669"/>
    <property type="project" value="TreeGrafter"/>
</dbReference>
<keyword evidence="4" id="KW-1133">Transmembrane helix</keyword>
<dbReference type="GO" id="GO:0003756">
    <property type="term" value="F:protein disulfide isomerase activity"/>
    <property type="evidence" value="ECO:0007669"/>
    <property type="project" value="TreeGrafter"/>
</dbReference>
<evidence type="ECO:0000313" key="7">
    <source>
        <dbReference type="Proteomes" id="UP000217790"/>
    </source>
</evidence>
<dbReference type="InterPro" id="IPR013766">
    <property type="entry name" value="Thioredoxin_domain"/>
</dbReference>
<evidence type="ECO:0000313" key="6">
    <source>
        <dbReference type="EMBL" id="PBL01809.1"/>
    </source>
</evidence>
<dbReference type="GO" id="GO:0006457">
    <property type="term" value="P:protein folding"/>
    <property type="evidence" value="ECO:0007669"/>
    <property type="project" value="TreeGrafter"/>
</dbReference>
<name>A0A2H3EFR8_ARMGA</name>
<dbReference type="InParanoid" id="A0A2H3EFR8"/>
<accession>A0A2H3EFR8</accession>
<dbReference type="OMA" id="GIAEWLF"/>
<dbReference type="InterPro" id="IPR036249">
    <property type="entry name" value="Thioredoxin-like_sf"/>
</dbReference>
<feature type="transmembrane region" description="Helical" evidence="4">
    <location>
        <begin position="583"/>
        <end position="602"/>
    </location>
</feature>
<keyword evidence="4" id="KW-0812">Transmembrane</keyword>
<sequence length="619" mass="68298">MTVCSGGSNNSIPNVAGVVDGRIQRDMGDLIVVEVVEGEAVHHGGNHVTSLLTTMKLGRLFHGLPRSLLLTSLALTCTAVPVKTSVLTPDNFDTTIASGVWFIEYFSPYCGHCKHFAPTWEQLVTISVEEVSGVKLAQVNCAVNGDLCSANDVKGYPTLNLYKDGKLVEPFKGARELDLLVPFIKKHEPPSPPPQQQQQQPIAEKLPNPNGAVLSLDDKTFVPVLSEGPAFVKFFAPWCGHCKKLAPVWKKLAKQMQNQLTIAEVNCEDHKALCTSQEIQGYPSLMYYSVTGTKNEYTSGRKLEQLAAFAEKASAPPMKTIDSQDLEHYIAEDDIIYVLLHTDDDIVTYLSPIFSTLLGSPTVYTIANAPESLTARYSIPASAAWSLVAFKDHDSVTPTSVYTSMDVNGVLTWLLANKLPSTSELTQDTFQSIMKAPSHPLVVLAGVSAENKDLVKQRFEEISASFRSKSRVSREVVFAWMDIERWKDWMKSMYGIKTQSTALDDVEVVIADHHALIYWNVDAEGKPINLSNEKGLFSAIEGAARGKITPLHSENIVERLARYLNGKAVAIEGYVVDNPLRTIFFIGLGFVVLILAVRKWVLSDLPDDRHYRDKGGRMD</sequence>
<dbReference type="PANTHER" id="PTHR45672">
    <property type="entry name" value="PROTEIN DISULFIDE-ISOMERASE C17H9.14C-RELATED"/>
    <property type="match status" value="1"/>
</dbReference>
<gene>
    <name evidence="6" type="ORF">ARMGADRAFT_980212</name>
</gene>
<keyword evidence="7" id="KW-1185">Reference proteome</keyword>
<dbReference type="Pfam" id="PF13848">
    <property type="entry name" value="Thioredoxin_6"/>
    <property type="match status" value="1"/>
</dbReference>
<feature type="domain" description="Thioredoxin" evidence="5">
    <location>
        <begin position="68"/>
        <end position="189"/>
    </location>
</feature>
<dbReference type="InterPro" id="IPR017937">
    <property type="entry name" value="Thioredoxin_CS"/>
</dbReference>
<evidence type="ECO:0000256" key="4">
    <source>
        <dbReference type="SAM" id="Phobius"/>
    </source>
</evidence>
<dbReference type="SUPFAM" id="SSF52833">
    <property type="entry name" value="Thioredoxin-like"/>
    <property type="match status" value="2"/>
</dbReference>
<protein>
    <submittedName>
        <fullName evidence="6">Thioredoxin-domain-containing protein</fullName>
    </submittedName>
</protein>